<evidence type="ECO:0000256" key="11">
    <source>
        <dbReference type="PIRNR" id="PIRNR002549"/>
    </source>
</evidence>
<feature type="binding site" evidence="12">
    <location>
        <position position="454"/>
    </location>
    <ligand>
        <name>hydrogencarbonate</name>
        <dbReference type="ChEBI" id="CHEBI:17544"/>
        <label>1</label>
    </ligand>
</feature>
<feature type="disulfide bond" evidence="14">
    <location>
        <begin position="563"/>
        <end position="579"/>
    </location>
</feature>
<dbReference type="SUPFAM" id="SSF53850">
    <property type="entry name" value="Periplasmic binding protein-like II"/>
    <property type="match status" value="2"/>
</dbReference>
<evidence type="ECO:0000256" key="3">
    <source>
        <dbReference type="ARBA" id="ARBA00022448"/>
    </source>
</evidence>
<feature type="domain" description="Transferrin-like" evidence="16">
    <location>
        <begin position="335"/>
        <end position="654"/>
    </location>
</feature>
<feature type="disulfide bond" evidence="14">
    <location>
        <begin position="479"/>
        <end position="493"/>
    </location>
</feature>
<feature type="disulfide bond" evidence="14">
    <location>
        <begin position="348"/>
        <end position="360"/>
    </location>
</feature>
<dbReference type="InterPro" id="IPR001156">
    <property type="entry name" value="Transferrin-like_dom"/>
</dbReference>
<dbReference type="AlphaFoldDB" id="D6R735"/>
<feature type="disulfide bond" evidence="14">
    <location>
        <begin position="37"/>
        <end position="49"/>
    </location>
</feature>
<feature type="domain" description="Transferrin-like" evidence="16">
    <location>
        <begin position="24"/>
        <end position="323"/>
    </location>
</feature>
<comment type="subunit">
    <text evidence="2 11">Monomer.</text>
</comment>
<evidence type="ECO:0000256" key="13">
    <source>
        <dbReference type="PIRSR" id="PIRSR002549-3"/>
    </source>
</evidence>
<feature type="binding site" evidence="12">
    <location>
        <position position="132"/>
    </location>
    <ligand>
        <name>hydrogencarbonate</name>
        <dbReference type="ChEBI" id="CHEBI:17544"/>
        <label>1</label>
    </ligand>
</feature>
<dbReference type="PROSITE" id="PS00206">
    <property type="entry name" value="TRANSFERRIN_LIKE_2"/>
    <property type="match status" value="1"/>
</dbReference>
<sequence length="674" mass="73907">MNILLISLLGCLVVAWPSASAQKVKWCVKTQNELKKCEHLASKSPDLECHLRSSVTECIKSIEKGDADAVTADGEHVYLGGLHPYKLRPIIAEKSKEECCYAVAVVKKDTNFNINELRGKTSCHSCYQSSVGWNIPIGRLIAEKKITWDGPDDMSLEKAVSQFFSSSCIPGISKATYPNLCQSCQGDCICPSFLPCLIAFQCLKNGKGQVAFVCHDAIPVSERQDYQLLCINGSRKSVEEYKDCHLGKKPARAIIGRMDADSQHIYKVLKQIPHSDLFSSKTFGGEDLIFSDSASGLVELPKTTDSFLYLKEDYYKSMRALKDGNPAVPGLGRKINWCVISHQEQQKCDKLTSCMPLMECTRQSSVEECIDKVKRREADFFAADGGQVYIAQKCGLVPAMVEQYDQKYCSSGGEATESTEAYFVVAVVRKDSGVTWNKLQGRKSCHTGLNRNAGWKVPDAAICGNKTGCTLYNYFSEGCAPGADPASNMCKLCKGSGKAVGDEGKCKASSEEMYYGYDGAFRCLAEKAGEVAFIKHSIVGDYTDGKGPDWAKDLKSGDFELICPGSPDQTFKHSEFAQCNLAKVPAHAVVTREDVSSDVVSRLKEAQGSCPDLFKSVGGRNLLFSDSTKCLQEIAKPQELLTKEYIAMIERTYTTGQGEPDLLKACTLDNCIVD</sequence>
<keyword evidence="5 11" id="KW-0964">Secreted</keyword>
<comment type="similarity">
    <text evidence="11">Belongs to the transferrin family.</text>
</comment>
<feature type="binding site" evidence="13">
    <location>
        <position position="384"/>
    </location>
    <ligand>
        <name>Fe(3+)</name>
        <dbReference type="ChEBI" id="CHEBI:29034"/>
        <label>1</label>
    </ligand>
</feature>
<feature type="binding site" evidence="12">
    <location>
        <position position="447"/>
    </location>
    <ligand>
        <name>hydrogencarbonate</name>
        <dbReference type="ChEBI" id="CHEBI:17544"/>
        <label>1</label>
    </ligand>
</feature>
<organism evidence="17">
    <name type="scientific">Hypophthalmichthys molitrix</name>
    <name type="common">Silver carp</name>
    <name type="synonym">Leuciscus molitrix</name>
    <dbReference type="NCBI Taxonomy" id="13095"/>
    <lineage>
        <taxon>Eukaryota</taxon>
        <taxon>Metazoa</taxon>
        <taxon>Chordata</taxon>
        <taxon>Craniata</taxon>
        <taxon>Vertebrata</taxon>
        <taxon>Euteleostomi</taxon>
        <taxon>Actinopterygii</taxon>
        <taxon>Neopterygii</taxon>
        <taxon>Teleostei</taxon>
        <taxon>Ostariophysi</taxon>
        <taxon>Cypriniformes</taxon>
        <taxon>Xenocyprididae</taxon>
        <taxon>Xenocypridinae</taxon>
        <taxon>Hypophthalmichthys</taxon>
    </lineage>
</organism>
<comment type="function">
    <text evidence="11">Transferrins are iron binding transport proteins which bind Fe(3+) ion in association with the binding of an anion, usually bicarbonate.</text>
</comment>
<dbReference type="MEROPS" id="S60.970"/>
<dbReference type="PROSITE" id="PS51408">
    <property type="entry name" value="TRANSFERRIN_LIKE_4"/>
    <property type="match status" value="2"/>
</dbReference>
<dbReference type="GO" id="GO:0055037">
    <property type="term" value="C:recycling endosome"/>
    <property type="evidence" value="ECO:0007669"/>
    <property type="project" value="TreeGrafter"/>
</dbReference>
<dbReference type="PRINTS" id="PR00422">
    <property type="entry name" value="TRANSFERRIN"/>
</dbReference>
<feature type="disulfide bond" evidence="14">
    <location>
        <begin position="123"/>
        <end position="202"/>
    </location>
</feature>
<dbReference type="EMBL" id="HM124773">
    <property type="protein sequence ID" value="ADF97634.1"/>
    <property type="molecule type" value="mRNA"/>
</dbReference>
<feature type="binding site" evidence="12">
    <location>
        <position position="453"/>
    </location>
    <ligand>
        <name>hydrogencarbonate</name>
        <dbReference type="ChEBI" id="CHEBI:17544"/>
        <label>1</label>
    </ligand>
</feature>
<evidence type="ECO:0000256" key="14">
    <source>
        <dbReference type="PIRSR" id="PIRSR002549-4"/>
    </source>
</evidence>
<protein>
    <recommendedName>
        <fullName evidence="11">Serotransferrin</fullName>
    </recommendedName>
</protein>
<dbReference type="GO" id="GO:0005615">
    <property type="term" value="C:extracellular space"/>
    <property type="evidence" value="ECO:0007669"/>
    <property type="project" value="InterPro"/>
</dbReference>
<dbReference type="Gene3D" id="3.40.190.10">
    <property type="entry name" value="Periplasmic binding protein-like II"/>
    <property type="match status" value="4"/>
</dbReference>
<dbReference type="GO" id="GO:0005769">
    <property type="term" value="C:early endosome"/>
    <property type="evidence" value="ECO:0007669"/>
    <property type="project" value="TreeGrafter"/>
</dbReference>
<evidence type="ECO:0000256" key="12">
    <source>
        <dbReference type="PIRSR" id="PIRSR002549-2"/>
    </source>
</evidence>
<dbReference type="InterPro" id="IPR018195">
    <property type="entry name" value="Transferrin_Fe_BS"/>
</dbReference>
<feature type="binding site" evidence="13">
    <location>
        <position position="73"/>
    </location>
    <ligand>
        <name>Fe(3+)</name>
        <dbReference type="ChEBI" id="CHEBI:29034"/>
        <label>1</label>
    </ligand>
</feature>
<keyword evidence="6 11" id="KW-0479">Metal-binding</keyword>
<dbReference type="PIRSF" id="PIRSF002549">
    <property type="entry name" value="Transferrin"/>
    <property type="match status" value="1"/>
</dbReference>
<evidence type="ECO:0000256" key="6">
    <source>
        <dbReference type="ARBA" id="ARBA00022723"/>
    </source>
</evidence>
<comment type="subcellular location">
    <subcellularLocation>
        <location evidence="1 11">Secreted</location>
    </subcellularLocation>
</comment>
<evidence type="ECO:0000256" key="8">
    <source>
        <dbReference type="ARBA" id="ARBA00023004"/>
    </source>
</evidence>
<name>D6R735_HYPMO</name>
<feature type="disulfide bond" evidence="14">
    <location>
        <begin position="445"/>
        <end position="523"/>
    </location>
</feature>
<evidence type="ECO:0000256" key="10">
    <source>
        <dbReference type="ARBA" id="ARBA00023157"/>
    </source>
</evidence>
<feature type="disulfide bond" evidence="14">
    <location>
        <begin position="338"/>
        <end position="369"/>
    </location>
</feature>
<feature type="binding site" evidence="12">
    <location>
        <position position="451"/>
    </location>
    <ligand>
        <name>hydrogencarbonate</name>
        <dbReference type="ChEBI" id="CHEBI:17544"/>
        <label>1</label>
    </ligand>
</feature>
<dbReference type="SMART" id="SM00094">
    <property type="entry name" value="TR_FER"/>
    <property type="match status" value="2"/>
</dbReference>
<keyword evidence="4 11" id="KW-0410">Iron transport</keyword>
<keyword evidence="10 14" id="KW-1015">Disulfide bond</keyword>
<dbReference type="PANTHER" id="PTHR11485:SF31">
    <property type="entry name" value="SEROTRANSFERRIN"/>
    <property type="match status" value="1"/>
</dbReference>
<feature type="disulfide bond" evidence="14">
    <location>
        <begin position="230"/>
        <end position="244"/>
    </location>
</feature>
<evidence type="ECO:0000313" key="17">
    <source>
        <dbReference type="EMBL" id="ADF97634.1"/>
    </source>
</evidence>
<evidence type="ECO:0000259" key="16">
    <source>
        <dbReference type="PROSITE" id="PS51408"/>
    </source>
</evidence>
<dbReference type="FunFam" id="3.40.190.10:FF:000095">
    <property type="entry name" value="Lactotransferrin"/>
    <property type="match status" value="1"/>
</dbReference>
<dbReference type="PROSITE" id="PS00205">
    <property type="entry name" value="TRANSFERRIN_LIKE_1"/>
    <property type="match status" value="2"/>
</dbReference>
<dbReference type="GO" id="GO:0005886">
    <property type="term" value="C:plasma membrane"/>
    <property type="evidence" value="ECO:0007669"/>
    <property type="project" value="TreeGrafter"/>
</dbReference>
<proteinExistence type="evidence at transcript level"/>
<evidence type="ECO:0000256" key="5">
    <source>
        <dbReference type="ARBA" id="ARBA00022525"/>
    </source>
</evidence>
<evidence type="ECO:0000256" key="15">
    <source>
        <dbReference type="SAM" id="SignalP"/>
    </source>
</evidence>
<keyword evidence="3 11" id="KW-0813">Transport</keyword>
<feature type="disulfide bond" evidence="14">
    <location>
        <begin position="168"/>
        <end position="184"/>
    </location>
</feature>
<dbReference type="GO" id="GO:0019731">
    <property type="term" value="P:antibacterial humoral response"/>
    <property type="evidence" value="ECO:0007669"/>
    <property type="project" value="TreeGrafter"/>
</dbReference>
<evidence type="ECO:0000256" key="7">
    <source>
        <dbReference type="ARBA" id="ARBA00022737"/>
    </source>
</evidence>
<feature type="signal peptide" evidence="15">
    <location>
        <begin position="1"/>
        <end position="21"/>
    </location>
</feature>
<evidence type="ECO:0000256" key="2">
    <source>
        <dbReference type="ARBA" id="ARBA00011245"/>
    </source>
</evidence>
<feature type="binding site" evidence="13">
    <location>
        <position position="587"/>
    </location>
    <ligand>
        <name>Fe(3+)</name>
        <dbReference type="ChEBI" id="CHEBI:29034"/>
        <label>1</label>
    </ligand>
</feature>
<keyword evidence="15" id="KW-0732">Signal</keyword>
<feature type="binding site" evidence="13">
    <location>
        <position position="517"/>
    </location>
    <ligand>
        <name>Fe(3+)</name>
        <dbReference type="ChEBI" id="CHEBI:29034"/>
        <label>2</label>
    </ligand>
</feature>
<keyword evidence="8 11" id="KW-0408">Iron</keyword>
<feature type="disulfide bond" evidence="14">
    <location>
        <begin position="394"/>
        <end position="666"/>
    </location>
</feature>
<feature type="disulfide bond" evidence="14">
    <location>
        <begin position="490"/>
        <end position="506"/>
    </location>
</feature>
<dbReference type="Pfam" id="PF00405">
    <property type="entry name" value="Transferrin"/>
    <property type="match status" value="2"/>
</dbReference>
<dbReference type="GO" id="GO:0006826">
    <property type="term" value="P:iron ion transport"/>
    <property type="evidence" value="ECO:0007669"/>
    <property type="project" value="UniProtKB-KW"/>
</dbReference>
<feature type="disulfide bond" evidence="14">
    <location>
        <begin position="181"/>
        <end position="188"/>
    </location>
</feature>
<dbReference type="PANTHER" id="PTHR11485">
    <property type="entry name" value="TRANSFERRIN"/>
    <property type="match status" value="1"/>
</dbReference>
<reference evidence="17" key="1">
    <citation type="submission" date="2010-03" db="EMBL/GenBank/DDBJ databases">
        <title>Construction of cDNA library from liver and kidney and cloning of transferrin gene in Hemorrhagic silver carp (Hypophthalmichthys molitrix).</title>
        <authorList>
            <person name="Wang D.Q."/>
            <person name="Zhang Y."/>
            <person name="Luo X.S."/>
        </authorList>
    </citation>
    <scope>NUCLEOTIDE SEQUENCE</scope>
</reference>
<feature type="disulfide bond" evidence="14">
    <location>
        <begin position="27"/>
        <end position="58"/>
    </location>
</feature>
<dbReference type="InterPro" id="IPR016357">
    <property type="entry name" value="Transferrin"/>
</dbReference>
<evidence type="ECO:0000256" key="4">
    <source>
        <dbReference type="ARBA" id="ARBA00022496"/>
    </source>
</evidence>
<dbReference type="GO" id="GO:0046872">
    <property type="term" value="F:metal ion binding"/>
    <property type="evidence" value="ECO:0007669"/>
    <property type="project" value="UniProtKB-KW"/>
</dbReference>
<evidence type="ECO:0000256" key="1">
    <source>
        <dbReference type="ARBA" id="ARBA00004613"/>
    </source>
</evidence>
<feature type="chain" id="PRO_5003087295" description="Serotransferrin" evidence="15">
    <location>
        <begin position="22"/>
        <end position="674"/>
    </location>
</feature>
<keyword evidence="7" id="KW-0677">Repeat</keyword>
<accession>D6R735</accession>
<evidence type="ECO:0000256" key="9">
    <source>
        <dbReference type="ARBA" id="ARBA00023065"/>
    </source>
</evidence>
<feature type="binding site" evidence="13">
    <location>
        <position position="422"/>
    </location>
    <ligand>
        <name>Fe(3+)</name>
        <dbReference type="ChEBI" id="CHEBI:29034"/>
        <label>1</label>
    </ligand>
</feature>
<keyword evidence="9 11" id="KW-0406">Ion transport</keyword>